<name>A0ABT6QV29_9PSED</name>
<protein>
    <submittedName>
        <fullName evidence="2">Uncharacterized protein</fullName>
    </submittedName>
</protein>
<feature type="transmembrane region" description="Helical" evidence="1">
    <location>
        <begin position="6"/>
        <end position="22"/>
    </location>
</feature>
<comment type="caution">
    <text evidence="2">The sequence shown here is derived from an EMBL/GenBank/DDBJ whole genome shotgun (WGS) entry which is preliminary data.</text>
</comment>
<reference evidence="2 3" key="1">
    <citation type="submission" date="2023-02" db="EMBL/GenBank/DDBJ databases">
        <title>Pseudomonas chrutzelriedensis sp. nov., a potently antifungal strain isolated from moss.</title>
        <authorList>
            <person name="Schnyder A."/>
            <person name="Kalawong R."/>
            <person name="Eberl L."/>
            <person name="Agnoli K."/>
        </authorList>
    </citation>
    <scope>NUCLEOTIDE SEQUENCE [LARGE SCALE GENOMIC DNA]</scope>
    <source>
        <strain evidence="2 3">681</strain>
    </source>
</reference>
<organism evidence="2 3">
    <name type="scientific">Pseudomonas fungipugnans</name>
    <dbReference type="NCBI Taxonomy" id="3024217"/>
    <lineage>
        <taxon>Bacteria</taxon>
        <taxon>Pseudomonadati</taxon>
        <taxon>Pseudomonadota</taxon>
        <taxon>Gammaproteobacteria</taxon>
        <taxon>Pseudomonadales</taxon>
        <taxon>Pseudomonadaceae</taxon>
        <taxon>Pseudomonas</taxon>
    </lineage>
</organism>
<dbReference type="Proteomes" id="UP001159100">
    <property type="component" value="Unassembled WGS sequence"/>
</dbReference>
<feature type="transmembrane region" description="Helical" evidence="1">
    <location>
        <begin position="84"/>
        <end position="103"/>
    </location>
</feature>
<keyword evidence="1" id="KW-0812">Transmembrane</keyword>
<evidence type="ECO:0000256" key="1">
    <source>
        <dbReference type="SAM" id="Phobius"/>
    </source>
</evidence>
<feature type="transmembrane region" description="Helical" evidence="1">
    <location>
        <begin position="34"/>
        <end position="57"/>
    </location>
</feature>
<dbReference type="EMBL" id="JARBWL010000002">
    <property type="protein sequence ID" value="MDI2594762.1"/>
    <property type="molecule type" value="Genomic_DNA"/>
</dbReference>
<gene>
    <name evidence="2" type="ORF">POF45_25520</name>
</gene>
<sequence>MGFLLVLPILICGFIYCRYNFYDKTLTSKYEGQTLYFHIALRGFLVTLPCLLFSFIIEYLTNGYFGLADLFVEQELTGAKERHIFSILIFCIFTAPFFTYYIAKARFKLIQFKYNLKNDYLTRFFILETMLPTSTNQALLLHSLSEKHLYMFSMEDRKVYIGCVQSIGSLQDHDSNVDEGFSIIPIYSGYRNKDTLTVELTTPYEKVYKEFKSIRSRTSAIANGSEDARIQNGDKADDIGSLFSVSLLQKNICSMTRFEHDVWHDFKKNEIKQVREERSEA</sequence>
<proteinExistence type="predicted"/>
<keyword evidence="1" id="KW-0472">Membrane</keyword>
<accession>A0ABT6QV29</accession>
<keyword evidence="3" id="KW-1185">Reference proteome</keyword>
<evidence type="ECO:0000313" key="3">
    <source>
        <dbReference type="Proteomes" id="UP001159100"/>
    </source>
</evidence>
<keyword evidence="1" id="KW-1133">Transmembrane helix</keyword>
<dbReference type="RefSeq" id="WP_259501269.1">
    <property type="nucleotide sequence ID" value="NZ_JARBWL010000002.1"/>
</dbReference>
<evidence type="ECO:0000313" key="2">
    <source>
        <dbReference type="EMBL" id="MDI2594762.1"/>
    </source>
</evidence>